<dbReference type="SUPFAM" id="SSF52540">
    <property type="entry name" value="P-loop containing nucleoside triphosphate hydrolases"/>
    <property type="match status" value="1"/>
</dbReference>
<evidence type="ECO:0000256" key="3">
    <source>
        <dbReference type="ARBA" id="ARBA00022840"/>
    </source>
</evidence>
<dbReference type="PANTHER" id="PTHR42781:SF8">
    <property type="entry name" value="BICARBONATE TRANSPORT ATP-BINDING PROTEIN CMPC"/>
    <property type="match status" value="1"/>
</dbReference>
<keyword evidence="2" id="KW-0547">Nucleotide-binding</keyword>
<evidence type="ECO:0000313" key="6">
    <source>
        <dbReference type="Proteomes" id="UP000316426"/>
    </source>
</evidence>
<dbReference type="Gene3D" id="3.40.50.300">
    <property type="entry name" value="P-loop containing nucleotide triphosphate hydrolases"/>
    <property type="match status" value="1"/>
</dbReference>
<dbReference type="PANTHER" id="PTHR42781">
    <property type="entry name" value="SPERMIDINE/PUTRESCINE IMPORT ATP-BINDING PROTEIN POTA"/>
    <property type="match status" value="1"/>
</dbReference>
<dbReference type="InterPro" id="IPR003439">
    <property type="entry name" value="ABC_transporter-like_ATP-bd"/>
</dbReference>
<evidence type="ECO:0000256" key="1">
    <source>
        <dbReference type="ARBA" id="ARBA00022448"/>
    </source>
</evidence>
<keyword evidence="3 5" id="KW-0067">ATP-binding</keyword>
<dbReference type="KEGG" id="bmei:Spa11_38800"/>
<protein>
    <submittedName>
        <fullName evidence="5">Sulfate/thiosulfate import ATP-binding protein CysA</fullName>
    </submittedName>
</protein>
<dbReference type="Proteomes" id="UP000316426">
    <property type="component" value="Chromosome"/>
</dbReference>
<proteinExistence type="predicted"/>
<dbReference type="InterPro" id="IPR027417">
    <property type="entry name" value="P-loop_NTPase"/>
</dbReference>
<reference evidence="5 6" key="1">
    <citation type="submission" date="2019-02" db="EMBL/GenBank/DDBJ databases">
        <title>Deep-cultivation of Planctomycetes and their phenomic and genomic characterization uncovers novel biology.</title>
        <authorList>
            <person name="Wiegand S."/>
            <person name="Jogler M."/>
            <person name="Boedeker C."/>
            <person name="Pinto D."/>
            <person name="Vollmers J."/>
            <person name="Rivas-Marin E."/>
            <person name="Kohn T."/>
            <person name="Peeters S.H."/>
            <person name="Heuer A."/>
            <person name="Rast P."/>
            <person name="Oberbeckmann S."/>
            <person name="Bunk B."/>
            <person name="Jeske O."/>
            <person name="Meyerdierks A."/>
            <person name="Storesund J.E."/>
            <person name="Kallscheuer N."/>
            <person name="Luecker S."/>
            <person name="Lage O.M."/>
            <person name="Pohl T."/>
            <person name="Merkel B.J."/>
            <person name="Hornburger P."/>
            <person name="Mueller R.-W."/>
            <person name="Bruemmer F."/>
            <person name="Labrenz M."/>
            <person name="Spormann A.M."/>
            <person name="Op den Camp H."/>
            <person name="Overmann J."/>
            <person name="Amann R."/>
            <person name="Jetten M.S.M."/>
            <person name="Mascher T."/>
            <person name="Medema M.H."/>
            <person name="Devos D.P."/>
            <person name="Kaster A.-K."/>
            <person name="Ovreas L."/>
            <person name="Rohde M."/>
            <person name="Galperin M.Y."/>
            <person name="Jogler C."/>
        </authorList>
    </citation>
    <scope>NUCLEOTIDE SEQUENCE [LARGE SCALE GENOMIC DNA]</scope>
    <source>
        <strain evidence="5 6">Spa11</strain>
    </source>
</reference>
<keyword evidence="6" id="KW-1185">Reference proteome</keyword>
<sequence length="323" mass="36062">MRFVYELLVIGAWTLGFFSGDSMANLEIDHVHHAYGPKKVLNDVNLRVEAGQLVALVGPSGCGKSTLLHAILGTHPPTGGVVRVAGEPMLRPSRDVGIVYQHYSLYDFLTARKNVAFGLMLNETSAPYRFFNYPGWLRQRAEHLERADELLDKVGLTAARDLYPSQMSGGMRQRVAIAQALIMKPRVLLLDEPFGALDEATREELQLMLLQLYEENLAAIAANEPPPYTIIIVTHELNEALYVSDRVVGLSQYHTDGANGATIVYDRPAPRFKPGEPKDLAKFVQQKNEMVEAVFSESFAKDHRRYVTFWEEYEKKAATAVGA</sequence>
<dbReference type="PROSITE" id="PS00211">
    <property type="entry name" value="ABC_TRANSPORTER_1"/>
    <property type="match status" value="1"/>
</dbReference>
<dbReference type="Pfam" id="PF00005">
    <property type="entry name" value="ABC_tran"/>
    <property type="match status" value="1"/>
</dbReference>
<dbReference type="PROSITE" id="PS50893">
    <property type="entry name" value="ABC_TRANSPORTER_2"/>
    <property type="match status" value="1"/>
</dbReference>
<name>A0A518KCY6_9BACT</name>
<dbReference type="GO" id="GO:0016887">
    <property type="term" value="F:ATP hydrolysis activity"/>
    <property type="evidence" value="ECO:0007669"/>
    <property type="project" value="InterPro"/>
</dbReference>
<accession>A0A518KCY6</accession>
<dbReference type="InterPro" id="IPR017871">
    <property type="entry name" value="ABC_transporter-like_CS"/>
</dbReference>
<dbReference type="AlphaFoldDB" id="A0A518KCY6"/>
<organism evidence="5 6">
    <name type="scientific">Botrimarina mediterranea</name>
    <dbReference type="NCBI Taxonomy" id="2528022"/>
    <lineage>
        <taxon>Bacteria</taxon>
        <taxon>Pseudomonadati</taxon>
        <taxon>Planctomycetota</taxon>
        <taxon>Planctomycetia</taxon>
        <taxon>Pirellulales</taxon>
        <taxon>Lacipirellulaceae</taxon>
        <taxon>Botrimarina</taxon>
    </lineage>
</organism>
<dbReference type="EMBL" id="CP036349">
    <property type="protein sequence ID" value="QDV75660.1"/>
    <property type="molecule type" value="Genomic_DNA"/>
</dbReference>
<dbReference type="InterPro" id="IPR003593">
    <property type="entry name" value="AAA+_ATPase"/>
</dbReference>
<evidence type="ECO:0000256" key="2">
    <source>
        <dbReference type="ARBA" id="ARBA00022741"/>
    </source>
</evidence>
<feature type="domain" description="ABC transporter" evidence="4">
    <location>
        <begin position="26"/>
        <end position="277"/>
    </location>
</feature>
<dbReference type="SMART" id="SM00382">
    <property type="entry name" value="AAA"/>
    <property type="match status" value="1"/>
</dbReference>
<gene>
    <name evidence="5" type="primary">cysA_1</name>
    <name evidence="5" type="ORF">Spa11_38800</name>
</gene>
<evidence type="ECO:0000259" key="4">
    <source>
        <dbReference type="PROSITE" id="PS50893"/>
    </source>
</evidence>
<keyword evidence="1" id="KW-0813">Transport</keyword>
<evidence type="ECO:0000313" key="5">
    <source>
        <dbReference type="EMBL" id="QDV75660.1"/>
    </source>
</evidence>
<dbReference type="GO" id="GO:0005524">
    <property type="term" value="F:ATP binding"/>
    <property type="evidence" value="ECO:0007669"/>
    <property type="project" value="UniProtKB-KW"/>
</dbReference>
<dbReference type="InterPro" id="IPR050093">
    <property type="entry name" value="ABC_SmlMolc_Importer"/>
</dbReference>